<feature type="transmembrane region" description="Helical" evidence="6">
    <location>
        <begin position="12"/>
        <end position="31"/>
    </location>
</feature>
<evidence type="ECO:0000256" key="3">
    <source>
        <dbReference type="ARBA" id="ARBA00022692"/>
    </source>
</evidence>
<evidence type="ECO:0000256" key="5">
    <source>
        <dbReference type="ARBA" id="ARBA00023136"/>
    </source>
</evidence>
<evidence type="ECO:0000313" key="8">
    <source>
        <dbReference type="Proteomes" id="UP000178724"/>
    </source>
</evidence>
<dbReference type="Pfam" id="PF01594">
    <property type="entry name" value="AI-2E_transport"/>
    <property type="match status" value="1"/>
</dbReference>
<feature type="transmembrane region" description="Helical" evidence="6">
    <location>
        <begin position="37"/>
        <end position="56"/>
    </location>
</feature>
<feature type="transmembrane region" description="Helical" evidence="6">
    <location>
        <begin position="233"/>
        <end position="264"/>
    </location>
</feature>
<gene>
    <name evidence="7" type="ORF">A2625_06355</name>
</gene>
<comment type="caution">
    <text evidence="7">The sequence shown here is derived from an EMBL/GenBank/DDBJ whole genome shotgun (WGS) entry which is preliminary data.</text>
</comment>
<evidence type="ECO:0000256" key="4">
    <source>
        <dbReference type="ARBA" id="ARBA00022989"/>
    </source>
</evidence>
<feature type="transmembrane region" description="Helical" evidence="6">
    <location>
        <begin position="151"/>
        <end position="170"/>
    </location>
</feature>
<comment type="subcellular location">
    <subcellularLocation>
        <location evidence="1">Membrane</location>
        <topology evidence="1">Multi-pass membrane protein</topology>
    </subcellularLocation>
</comment>
<evidence type="ECO:0000256" key="6">
    <source>
        <dbReference type="SAM" id="Phobius"/>
    </source>
</evidence>
<proteinExistence type="inferred from homology"/>
<dbReference type="EMBL" id="METM01000021">
    <property type="protein sequence ID" value="OGB89725.1"/>
    <property type="molecule type" value="Genomic_DNA"/>
</dbReference>
<comment type="similarity">
    <text evidence="2">Belongs to the autoinducer-2 exporter (AI-2E) (TC 2.A.86) family.</text>
</comment>
<keyword evidence="5 6" id="KW-0472">Membrane</keyword>
<dbReference type="GO" id="GO:0016020">
    <property type="term" value="C:membrane"/>
    <property type="evidence" value="ECO:0007669"/>
    <property type="project" value="UniProtKB-SubCell"/>
</dbReference>
<protein>
    <recommendedName>
        <fullName evidence="9">AI-2E family transporter</fullName>
    </recommendedName>
</protein>
<feature type="transmembrane region" description="Helical" evidence="6">
    <location>
        <begin position="271"/>
        <end position="288"/>
    </location>
</feature>
<keyword evidence="4 6" id="KW-1133">Transmembrane helix</keyword>
<name>A0A1F4Q197_UNCSA</name>
<dbReference type="Proteomes" id="UP000178724">
    <property type="component" value="Unassembled WGS sequence"/>
</dbReference>
<feature type="transmembrane region" description="Helical" evidence="6">
    <location>
        <begin position="68"/>
        <end position="94"/>
    </location>
</feature>
<feature type="transmembrane region" description="Helical" evidence="6">
    <location>
        <begin position="308"/>
        <end position="338"/>
    </location>
</feature>
<dbReference type="PANTHER" id="PTHR21716:SF4">
    <property type="entry name" value="TRANSMEMBRANE PROTEIN 245"/>
    <property type="match status" value="1"/>
</dbReference>
<feature type="transmembrane region" description="Helical" evidence="6">
    <location>
        <begin position="204"/>
        <end position="227"/>
    </location>
</feature>
<organism evidence="7 8">
    <name type="scientific">candidate division WOR-1 bacterium RIFCSPHIGHO2_01_FULL_53_15</name>
    <dbReference type="NCBI Taxonomy" id="1802564"/>
    <lineage>
        <taxon>Bacteria</taxon>
        <taxon>Bacillati</taxon>
        <taxon>Saganbacteria</taxon>
    </lineage>
</organism>
<dbReference type="PANTHER" id="PTHR21716">
    <property type="entry name" value="TRANSMEMBRANE PROTEIN"/>
    <property type="match status" value="1"/>
</dbReference>
<reference evidence="7 8" key="1">
    <citation type="journal article" date="2016" name="Nat. Commun.">
        <title>Thousands of microbial genomes shed light on interconnected biogeochemical processes in an aquifer system.</title>
        <authorList>
            <person name="Anantharaman K."/>
            <person name="Brown C.T."/>
            <person name="Hug L.A."/>
            <person name="Sharon I."/>
            <person name="Castelle C.J."/>
            <person name="Probst A.J."/>
            <person name="Thomas B.C."/>
            <person name="Singh A."/>
            <person name="Wilkins M.J."/>
            <person name="Karaoz U."/>
            <person name="Brodie E.L."/>
            <person name="Williams K.H."/>
            <person name="Hubbard S.S."/>
            <person name="Banfield J.F."/>
        </authorList>
    </citation>
    <scope>NUCLEOTIDE SEQUENCE [LARGE SCALE GENOMIC DNA]</scope>
</reference>
<dbReference type="InterPro" id="IPR002549">
    <property type="entry name" value="AI-2E-like"/>
</dbReference>
<keyword evidence="3 6" id="KW-0812">Transmembrane</keyword>
<evidence type="ECO:0008006" key="9">
    <source>
        <dbReference type="Google" id="ProtNLM"/>
    </source>
</evidence>
<accession>A0A1F4Q197</accession>
<evidence type="ECO:0000256" key="2">
    <source>
        <dbReference type="ARBA" id="ARBA00009773"/>
    </source>
</evidence>
<evidence type="ECO:0000313" key="7">
    <source>
        <dbReference type="EMBL" id="OGB89725.1"/>
    </source>
</evidence>
<sequence length="345" mass="38727">MTKEEERHEAYKRTVALVVAVVVMILSFLIIRPFLVAILSAAALSYIFYPFYLTTLKYLPKKARVKEIGAIFTCLVIILIVLVPVSFVTTFLSYEIRDGYLFLQEFFKSNQPLQNLPPFLSQWAGYLPQFKEIATELGTQALGLIQGVLKGIPNVILSIFITIFSIYYFLKHGKDLYNFFSDLFPLPEGRYRQMIARFDDLSRGMIMGQVAVGIVQGTLAWAGFYFLGVPNPVLWGFVTAIISIIPLLGAALVWVPITAYLLILGTITGEYWRPITLLVYGTFVISLIDNFLKPKIVGDRANIHPLVILFGILGGIQLFGIPGILIGPLILTIFDVVIEIYKETL</sequence>
<dbReference type="AlphaFoldDB" id="A0A1F4Q197"/>
<evidence type="ECO:0000256" key="1">
    <source>
        <dbReference type="ARBA" id="ARBA00004141"/>
    </source>
</evidence>